<organism evidence="2 3">
    <name type="scientific">Streptomyces bathyalis</name>
    <dbReference type="NCBI Taxonomy" id="2710756"/>
    <lineage>
        <taxon>Bacteria</taxon>
        <taxon>Bacillati</taxon>
        <taxon>Actinomycetota</taxon>
        <taxon>Actinomycetes</taxon>
        <taxon>Kitasatosporales</taxon>
        <taxon>Streptomycetaceae</taxon>
        <taxon>Streptomyces</taxon>
    </lineage>
</organism>
<name>A0A7T1T7I0_9ACTN</name>
<dbReference type="SUPFAM" id="SSF54593">
    <property type="entry name" value="Glyoxalase/Bleomycin resistance protein/Dihydroxybiphenyl dioxygenase"/>
    <property type="match status" value="1"/>
</dbReference>
<dbReference type="PROSITE" id="PS51819">
    <property type="entry name" value="VOC"/>
    <property type="match status" value="1"/>
</dbReference>
<dbReference type="Gene3D" id="3.10.180.10">
    <property type="entry name" value="2,3-Dihydroxybiphenyl 1,2-Dioxygenase, domain 1"/>
    <property type="match status" value="1"/>
</dbReference>
<accession>A0A7T1T7I0</accession>
<sequence>MSEQSGRPANAVVHFDISGSDDEDLHRFYGGLLGWQVDPKGPGYALVETPSGLGGAIVGAEHPGVVLGVAVPDLEQAIGHAGELGGTVVMPPTDNGWVTKAQVQDPAGNVLTLIQA</sequence>
<dbReference type="InterPro" id="IPR041581">
    <property type="entry name" value="Glyoxalase_6"/>
</dbReference>
<reference evidence="3" key="1">
    <citation type="submission" date="2020-02" db="EMBL/GenBank/DDBJ databases">
        <title>Streptomyces sp. ASO4wet.</title>
        <authorList>
            <person name="Risdian C."/>
            <person name="Landwehr W."/>
            <person name="Schupp P."/>
            <person name="Wink J."/>
        </authorList>
    </citation>
    <scope>NUCLEOTIDE SEQUENCE [LARGE SCALE GENOMIC DNA]</scope>
    <source>
        <strain evidence="3">ASO4wet</strain>
    </source>
</reference>
<dbReference type="EMBL" id="CP048882">
    <property type="protein sequence ID" value="QPP07832.1"/>
    <property type="molecule type" value="Genomic_DNA"/>
</dbReference>
<dbReference type="PANTHER" id="PTHR33993">
    <property type="entry name" value="GLYOXALASE-RELATED"/>
    <property type="match status" value="1"/>
</dbReference>
<dbReference type="RefSeq" id="WP_197351639.1">
    <property type="nucleotide sequence ID" value="NZ_CP048882.1"/>
</dbReference>
<proteinExistence type="predicted"/>
<evidence type="ECO:0000313" key="2">
    <source>
        <dbReference type="EMBL" id="QPP07832.1"/>
    </source>
</evidence>
<gene>
    <name evidence="2" type="ORF">G4Z16_17090</name>
</gene>
<protein>
    <recommendedName>
        <fullName evidence="1">VOC domain-containing protein</fullName>
    </recommendedName>
</protein>
<dbReference type="InterPro" id="IPR029068">
    <property type="entry name" value="Glyas_Bleomycin-R_OHBP_Dase"/>
</dbReference>
<keyword evidence="3" id="KW-1185">Reference proteome</keyword>
<dbReference type="Pfam" id="PF18029">
    <property type="entry name" value="Glyoxalase_6"/>
    <property type="match status" value="1"/>
</dbReference>
<dbReference type="InterPro" id="IPR037523">
    <property type="entry name" value="VOC_core"/>
</dbReference>
<dbReference type="InterPro" id="IPR052164">
    <property type="entry name" value="Anthracycline_SecMetBiosynth"/>
</dbReference>
<dbReference type="Proteomes" id="UP000595046">
    <property type="component" value="Chromosome"/>
</dbReference>
<evidence type="ECO:0000259" key="1">
    <source>
        <dbReference type="PROSITE" id="PS51819"/>
    </source>
</evidence>
<dbReference type="KEGG" id="sbat:G4Z16_17090"/>
<dbReference type="AlphaFoldDB" id="A0A7T1T7I0"/>
<evidence type="ECO:0000313" key="3">
    <source>
        <dbReference type="Proteomes" id="UP000595046"/>
    </source>
</evidence>
<feature type="domain" description="VOC" evidence="1">
    <location>
        <begin position="11"/>
        <end position="116"/>
    </location>
</feature>